<evidence type="ECO:0000256" key="1">
    <source>
        <dbReference type="ARBA" id="ARBA00004141"/>
    </source>
</evidence>
<dbReference type="EMBL" id="SEOQ01000038">
    <property type="protein sequence ID" value="TFY71761.1"/>
    <property type="molecule type" value="Genomic_DNA"/>
</dbReference>
<accession>A0A4Y9ZD69</accession>
<dbReference type="InterPro" id="IPR043216">
    <property type="entry name" value="PAP-like"/>
</dbReference>
<keyword evidence="4 6" id="KW-1133">Transmembrane helix</keyword>
<evidence type="ECO:0000313" key="9">
    <source>
        <dbReference type="Proteomes" id="UP000298327"/>
    </source>
</evidence>
<proteinExistence type="inferred from homology"/>
<feature type="transmembrane region" description="Helical" evidence="6">
    <location>
        <begin position="56"/>
        <end position="80"/>
    </location>
</feature>
<dbReference type="GO" id="GO:0016020">
    <property type="term" value="C:membrane"/>
    <property type="evidence" value="ECO:0007669"/>
    <property type="project" value="UniProtKB-SubCell"/>
</dbReference>
<dbReference type="InterPro" id="IPR036938">
    <property type="entry name" value="PAP2/HPO_sf"/>
</dbReference>
<comment type="caution">
    <text evidence="8">The sequence shown here is derived from an EMBL/GenBank/DDBJ whole genome shotgun (WGS) entry which is preliminary data.</text>
</comment>
<evidence type="ECO:0000259" key="7">
    <source>
        <dbReference type="SMART" id="SM00014"/>
    </source>
</evidence>
<dbReference type="GO" id="GO:0006644">
    <property type="term" value="P:phospholipid metabolic process"/>
    <property type="evidence" value="ECO:0007669"/>
    <property type="project" value="InterPro"/>
</dbReference>
<name>A0A4Y9ZD69_9AGAM</name>
<dbReference type="Pfam" id="PF01569">
    <property type="entry name" value="PAP2"/>
    <property type="match status" value="1"/>
</dbReference>
<feature type="transmembrane region" description="Helical" evidence="6">
    <location>
        <begin position="251"/>
        <end position="272"/>
    </location>
</feature>
<organism evidence="8 9">
    <name type="scientific">Dentipellis fragilis</name>
    <dbReference type="NCBI Taxonomy" id="205917"/>
    <lineage>
        <taxon>Eukaryota</taxon>
        <taxon>Fungi</taxon>
        <taxon>Dikarya</taxon>
        <taxon>Basidiomycota</taxon>
        <taxon>Agaricomycotina</taxon>
        <taxon>Agaricomycetes</taxon>
        <taxon>Russulales</taxon>
        <taxon>Hericiaceae</taxon>
        <taxon>Dentipellis</taxon>
    </lineage>
</organism>
<sequence>MKLWAAYAGASRCWFAACRARLESDDFLEGIELEQSPGSSSHSLFVLEHIFHPSHFLTILFIAPIALGGLGCNVAVLAPAHQTEQSGIRLFVRRPYKSSLSTRLVLLVFRSPDESLLPAMAIPQSLRFGSDDAQYQRSQPPSPSRRQLVISYAPDWIVTIVLVAAFFALNEVNGFKREFSLSDTSIQYPFTEHERVPVAAVPLPTVGEFVGCSSVTQDKALYFIAIIAPLVLQWVIDILTIRTWWDAHSSALGVILSLAISGSVTQFVRITVGRPRPDFIVRCNPAPGTVDPPLGLSSASICNQSDISTLREGFRSFPSGHASLSFAGLGFLSLYVAGKMHLFDKRGHALKVWIALTPVSGAALVTISRSMDYRHHWEDLLVGTILGASTAYLAYRQYYPPLNSEFSHQPYPPRSRRADDVLPVHAHRPPCAGGIYSGVNIGESRRSEGGIYGVHMDQDGEDVELNAVRKGLIGGDTLPR</sequence>
<reference evidence="8 9" key="1">
    <citation type="submission" date="2019-02" db="EMBL/GenBank/DDBJ databases">
        <title>Genome sequencing of the rare red list fungi Dentipellis fragilis.</title>
        <authorList>
            <person name="Buettner E."/>
            <person name="Kellner H."/>
        </authorList>
    </citation>
    <scope>NUCLEOTIDE SEQUENCE [LARGE SCALE GENOMIC DNA]</scope>
    <source>
        <strain evidence="8 9">DSM 105465</strain>
    </source>
</reference>
<dbReference type="InterPro" id="IPR000326">
    <property type="entry name" value="PAP2/HPO"/>
</dbReference>
<dbReference type="PANTHER" id="PTHR10165:SF35">
    <property type="entry name" value="RE23632P"/>
    <property type="match status" value="1"/>
</dbReference>
<dbReference type="Gene3D" id="1.20.144.10">
    <property type="entry name" value="Phosphatidic acid phosphatase type 2/haloperoxidase"/>
    <property type="match status" value="1"/>
</dbReference>
<keyword evidence="3 6" id="KW-0812">Transmembrane</keyword>
<evidence type="ECO:0000256" key="3">
    <source>
        <dbReference type="ARBA" id="ARBA00022692"/>
    </source>
</evidence>
<dbReference type="Proteomes" id="UP000298327">
    <property type="component" value="Unassembled WGS sequence"/>
</dbReference>
<dbReference type="SMART" id="SM00014">
    <property type="entry name" value="acidPPc"/>
    <property type="match status" value="1"/>
</dbReference>
<dbReference type="GO" id="GO:0046839">
    <property type="term" value="P:phospholipid dephosphorylation"/>
    <property type="evidence" value="ECO:0007669"/>
    <property type="project" value="TreeGrafter"/>
</dbReference>
<feature type="domain" description="Phosphatidic acid phosphatase type 2/haloperoxidase" evidence="7">
    <location>
        <begin position="252"/>
        <end position="395"/>
    </location>
</feature>
<evidence type="ECO:0000256" key="2">
    <source>
        <dbReference type="ARBA" id="ARBA00008816"/>
    </source>
</evidence>
<keyword evidence="5 6" id="KW-0472">Membrane</keyword>
<dbReference type="SUPFAM" id="SSF48317">
    <property type="entry name" value="Acid phosphatase/Vanadium-dependent haloperoxidase"/>
    <property type="match status" value="1"/>
</dbReference>
<feature type="transmembrane region" description="Helical" evidence="6">
    <location>
        <begin position="220"/>
        <end position="239"/>
    </location>
</feature>
<feature type="transmembrane region" description="Helical" evidence="6">
    <location>
        <begin position="148"/>
        <end position="169"/>
    </location>
</feature>
<dbReference type="PANTHER" id="PTHR10165">
    <property type="entry name" value="LIPID PHOSPHATE PHOSPHATASE"/>
    <property type="match status" value="1"/>
</dbReference>
<dbReference type="CDD" id="cd03390">
    <property type="entry name" value="PAP2_containing_1_like"/>
    <property type="match status" value="1"/>
</dbReference>
<comment type="similarity">
    <text evidence="2">Belongs to the PA-phosphatase related phosphoesterase family.</text>
</comment>
<evidence type="ECO:0000256" key="6">
    <source>
        <dbReference type="SAM" id="Phobius"/>
    </source>
</evidence>
<evidence type="ECO:0000256" key="5">
    <source>
        <dbReference type="ARBA" id="ARBA00023136"/>
    </source>
</evidence>
<gene>
    <name evidence="8" type="ORF">EVG20_g1252</name>
</gene>
<dbReference type="OrthoDB" id="8907274at2759"/>
<comment type="subcellular location">
    <subcellularLocation>
        <location evidence="1">Membrane</location>
        <topology evidence="1">Multi-pass membrane protein</topology>
    </subcellularLocation>
</comment>
<evidence type="ECO:0000256" key="4">
    <source>
        <dbReference type="ARBA" id="ARBA00022989"/>
    </source>
</evidence>
<dbReference type="AlphaFoldDB" id="A0A4Y9ZD69"/>
<evidence type="ECO:0000313" key="8">
    <source>
        <dbReference type="EMBL" id="TFY71761.1"/>
    </source>
</evidence>
<keyword evidence="9" id="KW-1185">Reference proteome</keyword>
<protein>
    <recommendedName>
        <fullName evidence="7">Phosphatidic acid phosphatase type 2/haloperoxidase domain-containing protein</fullName>
    </recommendedName>
</protein>
<dbReference type="GO" id="GO:0008195">
    <property type="term" value="F:phosphatidate phosphatase activity"/>
    <property type="evidence" value="ECO:0007669"/>
    <property type="project" value="TreeGrafter"/>
</dbReference>
<dbReference type="STRING" id="205917.A0A4Y9ZD69"/>